<dbReference type="InterPro" id="IPR003593">
    <property type="entry name" value="AAA+_ATPase"/>
</dbReference>
<dbReference type="InterPro" id="IPR050093">
    <property type="entry name" value="ABC_SmlMolc_Importer"/>
</dbReference>
<evidence type="ECO:0000256" key="4">
    <source>
        <dbReference type="ARBA" id="ARBA00022741"/>
    </source>
</evidence>
<evidence type="ECO:0000256" key="5">
    <source>
        <dbReference type="ARBA" id="ARBA00022840"/>
    </source>
</evidence>
<dbReference type="PROSITE" id="PS50893">
    <property type="entry name" value="ABC_TRANSPORTER_2"/>
    <property type="match status" value="1"/>
</dbReference>
<comment type="caution">
    <text evidence="10">The sequence shown here is derived from an EMBL/GenBank/DDBJ whole genome shotgun (WGS) entry which is preliminary data.</text>
</comment>
<dbReference type="GO" id="GO:0015408">
    <property type="term" value="F:ABC-type ferric iron transporter activity"/>
    <property type="evidence" value="ECO:0007669"/>
    <property type="project" value="InterPro"/>
</dbReference>
<dbReference type="OrthoDB" id="9802264at2"/>
<dbReference type="RefSeq" id="WP_007020804.1">
    <property type="nucleotide sequence ID" value="NZ_CH724125.1"/>
</dbReference>
<dbReference type="PANTHER" id="PTHR42781:SF4">
    <property type="entry name" value="SPERMIDINE_PUTRESCINE IMPORT ATP-BINDING PROTEIN POTA"/>
    <property type="match status" value="1"/>
</dbReference>
<name>A0A7U8C161_NEPCE</name>
<evidence type="ECO:0000256" key="7">
    <source>
        <dbReference type="ARBA" id="ARBA00023065"/>
    </source>
</evidence>
<dbReference type="InterPro" id="IPR017871">
    <property type="entry name" value="ABC_transporter-like_CS"/>
</dbReference>
<dbReference type="SUPFAM" id="SSF52540">
    <property type="entry name" value="P-loop containing nucleoside triphosphate hydrolases"/>
    <property type="match status" value="1"/>
</dbReference>
<dbReference type="GO" id="GO:0016887">
    <property type="term" value="F:ATP hydrolysis activity"/>
    <property type="evidence" value="ECO:0007669"/>
    <property type="project" value="InterPro"/>
</dbReference>
<dbReference type="FunFam" id="3.40.50.300:FF:000425">
    <property type="entry name" value="Probable ABC transporter, ATP-binding subunit"/>
    <property type="match status" value="1"/>
</dbReference>
<evidence type="ECO:0000256" key="6">
    <source>
        <dbReference type="ARBA" id="ARBA00023004"/>
    </source>
</evidence>
<evidence type="ECO:0000313" key="11">
    <source>
        <dbReference type="Proteomes" id="UP000002171"/>
    </source>
</evidence>
<feature type="domain" description="ABC transporter" evidence="9">
    <location>
        <begin position="7"/>
        <end position="239"/>
    </location>
</feature>
<keyword evidence="4" id="KW-0547">Nucleotide-binding</keyword>
<keyword evidence="7" id="KW-0406">Ion transport</keyword>
<dbReference type="Pfam" id="PF00005">
    <property type="entry name" value="ABC_tran"/>
    <property type="match status" value="1"/>
</dbReference>
<dbReference type="CDD" id="cd03259">
    <property type="entry name" value="ABC_Carb_Solutes_like"/>
    <property type="match status" value="1"/>
</dbReference>
<evidence type="ECO:0000256" key="1">
    <source>
        <dbReference type="ARBA" id="ARBA00022448"/>
    </source>
</evidence>
<dbReference type="InterPro" id="IPR013611">
    <property type="entry name" value="Transp-assoc_OB_typ2"/>
</dbReference>
<dbReference type="Gene3D" id="2.40.50.100">
    <property type="match status" value="1"/>
</dbReference>
<dbReference type="Proteomes" id="UP000002171">
    <property type="component" value="Unassembled WGS sequence"/>
</dbReference>
<dbReference type="GO" id="GO:0015697">
    <property type="term" value="P:quaternary ammonium group transport"/>
    <property type="evidence" value="ECO:0007669"/>
    <property type="project" value="UniProtKB-ARBA"/>
</dbReference>
<dbReference type="InterPro" id="IPR003439">
    <property type="entry name" value="ABC_transporter-like_ATP-bd"/>
</dbReference>
<keyword evidence="5 10" id="KW-0067">ATP-binding</keyword>
<dbReference type="EMBL" id="AAOW01000041">
    <property type="protein sequence ID" value="EAR59612.1"/>
    <property type="molecule type" value="Genomic_DNA"/>
</dbReference>
<keyword evidence="3" id="KW-0410">Iron transport</keyword>
<dbReference type="GO" id="GO:0005524">
    <property type="term" value="F:ATP binding"/>
    <property type="evidence" value="ECO:0007669"/>
    <property type="project" value="UniProtKB-KW"/>
</dbReference>
<dbReference type="AlphaFoldDB" id="A0A7U8C161"/>
<reference evidence="10 11" key="1">
    <citation type="submission" date="2006-02" db="EMBL/GenBank/DDBJ databases">
        <authorList>
            <person name="Pinhassi J."/>
            <person name="Pedros-Alio C."/>
            <person name="Ferriera S."/>
            <person name="Johnson J."/>
            <person name="Kravitz S."/>
            <person name="Halpern A."/>
            <person name="Remington K."/>
            <person name="Beeson K."/>
            <person name="Tran B."/>
            <person name="Rogers Y.-H."/>
            <person name="Friedman R."/>
            <person name="Venter J.C."/>
        </authorList>
    </citation>
    <scope>NUCLEOTIDE SEQUENCE [LARGE SCALE GENOMIC DNA]</scope>
    <source>
        <strain evidence="10 11">MED92</strain>
    </source>
</reference>
<dbReference type="InterPro" id="IPR015853">
    <property type="entry name" value="ABC_transpr_FbpC"/>
</dbReference>
<dbReference type="Gene3D" id="3.40.50.300">
    <property type="entry name" value="P-loop containing nucleotide triphosphate hydrolases"/>
    <property type="match status" value="1"/>
</dbReference>
<keyword evidence="6" id="KW-0408">Iron</keyword>
<evidence type="ECO:0000259" key="9">
    <source>
        <dbReference type="PROSITE" id="PS50893"/>
    </source>
</evidence>
<evidence type="ECO:0000256" key="2">
    <source>
        <dbReference type="ARBA" id="ARBA00022475"/>
    </source>
</evidence>
<keyword evidence="1" id="KW-0813">Transport</keyword>
<dbReference type="PANTHER" id="PTHR42781">
    <property type="entry name" value="SPERMIDINE/PUTRESCINE IMPORT ATP-BINDING PROTEIN POTA"/>
    <property type="match status" value="1"/>
</dbReference>
<accession>A0A7U8C161</accession>
<keyword evidence="11" id="KW-1185">Reference proteome</keyword>
<organism evidence="10 11">
    <name type="scientific">Neptuniibacter caesariensis</name>
    <dbReference type="NCBI Taxonomy" id="207954"/>
    <lineage>
        <taxon>Bacteria</taxon>
        <taxon>Pseudomonadati</taxon>
        <taxon>Pseudomonadota</taxon>
        <taxon>Gammaproteobacteria</taxon>
        <taxon>Oceanospirillales</taxon>
        <taxon>Oceanospirillaceae</taxon>
        <taxon>Neptuniibacter</taxon>
    </lineage>
</organism>
<dbReference type="SMART" id="SM00382">
    <property type="entry name" value="AAA"/>
    <property type="match status" value="1"/>
</dbReference>
<dbReference type="GO" id="GO:0043190">
    <property type="term" value="C:ATP-binding cassette (ABC) transporter complex"/>
    <property type="evidence" value="ECO:0007669"/>
    <property type="project" value="InterPro"/>
</dbReference>
<dbReference type="Pfam" id="PF08402">
    <property type="entry name" value="TOBE_2"/>
    <property type="match status" value="1"/>
</dbReference>
<dbReference type="SUPFAM" id="SSF50331">
    <property type="entry name" value="MOP-like"/>
    <property type="match status" value="1"/>
</dbReference>
<dbReference type="PROSITE" id="PS00211">
    <property type="entry name" value="ABC_TRANSPORTER_1"/>
    <property type="match status" value="1"/>
</dbReference>
<protein>
    <submittedName>
        <fullName evidence="10">Probable transport system ATP-binding protein</fullName>
    </submittedName>
</protein>
<sequence length="372" mass="40765">MSATEHLNLADVTLAYGETEIVHNVSLTLKHGEIGCLLGPSGCGKSTLLRSIAGFEPVKAGEIKMLGRCLSSQTENVPTEKRNIGMVFQDIALFPHLSIADNIAFGIKDWAKSEQAKRVAELLELVGLPGVEKRYPHSLSGGQQQRIALARAIAPKPDLLLLDEPFSGLDANLRETLVPEIRDILKHESMSAILVTHDQMEAFAMADKVAVMMQGEIQQWGSAFNIYHEPKTRFVADFIGLGEFLKATIIDEFSVDSALGCLKGDEPLRFPAGTEVELLIRPDDIQHAEDGPLRGTIVKKWFRGSHYLYHVELEHGEVLPCITACHHDHGVGEMLGLSVELDHLVVFPLCDPETGVCDLQEAEVVQAQVVNA</sequence>
<keyword evidence="2" id="KW-1003">Cell membrane</keyword>
<proteinExistence type="predicted"/>
<evidence type="ECO:0000256" key="3">
    <source>
        <dbReference type="ARBA" id="ARBA00022496"/>
    </source>
</evidence>
<dbReference type="InterPro" id="IPR008995">
    <property type="entry name" value="Mo/tungstate-bd_C_term_dom"/>
</dbReference>
<dbReference type="InterPro" id="IPR027417">
    <property type="entry name" value="P-loop_NTPase"/>
</dbReference>
<gene>
    <name evidence="10" type="ORF">MED92_15695</name>
</gene>
<evidence type="ECO:0000256" key="8">
    <source>
        <dbReference type="ARBA" id="ARBA00023136"/>
    </source>
</evidence>
<evidence type="ECO:0000313" key="10">
    <source>
        <dbReference type="EMBL" id="EAR59612.1"/>
    </source>
</evidence>
<keyword evidence="8" id="KW-0472">Membrane</keyword>